<keyword evidence="1" id="KW-0812">Transmembrane</keyword>
<organism evidence="2 3">
    <name type="scientific">Aedoeadaptatus coxii</name>
    <dbReference type="NCBI Taxonomy" id="755172"/>
    <lineage>
        <taxon>Bacteria</taxon>
        <taxon>Bacillati</taxon>
        <taxon>Bacillota</taxon>
        <taxon>Tissierellia</taxon>
        <taxon>Tissierellales</taxon>
        <taxon>Peptoniphilaceae</taxon>
        <taxon>Aedoeadaptatus</taxon>
    </lineage>
</organism>
<feature type="transmembrane region" description="Helical" evidence="1">
    <location>
        <begin position="108"/>
        <end position="128"/>
    </location>
</feature>
<feature type="transmembrane region" description="Helical" evidence="1">
    <location>
        <begin position="134"/>
        <end position="152"/>
    </location>
</feature>
<sequence>MRQSTSDIFKKMFPSLLIYLVILAVYSLITKSMGLGTDAMVSMPEPGQFSPPSFNTSAESILAIILQLIYFVMAGLIGFGIILSIYRVARYGSDVSFADYFYFFNGKWYKAFLTYIVSGIFTLIGIGLLIIPGIVFSIAMVPLGAVMGVNYLKGEYGIMQSIRDSWNLTKGFKGMIFGRCLIAGIIVMVIAIAWAFAFMGISTTGGVVSSISQSVITVISGLIMYVAVIDSIRELVDRGAFERIDKSEESLEEGETV</sequence>
<protein>
    <recommendedName>
        <fullName evidence="4">Glycerophosphoryl diester phosphodiesterase membrane domain-containing protein</fullName>
    </recommendedName>
</protein>
<dbReference type="AlphaFoldDB" id="A0A134AKR3"/>
<keyword evidence="3" id="KW-1185">Reference proteome</keyword>
<evidence type="ECO:0000313" key="3">
    <source>
        <dbReference type="Proteomes" id="UP000070442"/>
    </source>
</evidence>
<dbReference type="Proteomes" id="UP000070442">
    <property type="component" value="Unassembled WGS sequence"/>
</dbReference>
<gene>
    <name evidence="2" type="ORF">HMPREF1863_00265</name>
</gene>
<accession>A0A134AKR3</accession>
<dbReference type="OrthoDB" id="1696283at2"/>
<evidence type="ECO:0008006" key="4">
    <source>
        <dbReference type="Google" id="ProtNLM"/>
    </source>
</evidence>
<dbReference type="STRING" id="755172.HMPREF1863_00265"/>
<feature type="transmembrane region" description="Helical" evidence="1">
    <location>
        <begin position="207"/>
        <end position="228"/>
    </location>
</feature>
<dbReference type="RefSeq" id="WP_068366544.1">
    <property type="nucleotide sequence ID" value="NZ_KQ960157.1"/>
</dbReference>
<evidence type="ECO:0000256" key="1">
    <source>
        <dbReference type="SAM" id="Phobius"/>
    </source>
</evidence>
<feature type="transmembrane region" description="Helical" evidence="1">
    <location>
        <begin position="61"/>
        <end position="88"/>
    </location>
</feature>
<proteinExistence type="predicted"/>
<feature type="transmembrane region" description="Helical" evidence="1">
    <location>
        <begin position="180"/>
        <end position="201"/>
    </location>
</feature>
<evidence type="ECO:0000313" key="2">
    <source>
        <dbReference type="EMBL" id="KXB68244.1"/>
    </source>
</evidence>
<name>A0A134AKR3_9FIRM</name>
<feature type="transmembrane region" description="Helical" evidence="1">
    <location>
        <begin position="12"/>
        <end position="29"/>
    </location>
</feature>
<dbReference type="PATRIC" id="fig|755172.3.peg.254"/>
<comment type="caution">
    <text evidence="2">The sequence shown here is derived from an EMBL/GenBank/DDBJ whole genome shotgun (WGS) entry which is preliminary data.</text>
</comment>
<keyword evidence="1" id="KW-1133">Transmembrane helix</keyword>
<reference evidence="3" key="1">
    <citation type="submission" date="2016-01" db="EMBL/GenBank/DDBJ databases">
        <authorList>
            <person name="Mitreva M."/>
            <person name="Pepin K.H."/>
            <person name="Mihindukulasuriya K.A."/>
            <person name="Fulton R."/>
            <person name="Fronick C."/>
            <person name="O'Laughlin M."/>
            <person name="Miner T."/>
            <person name="Herter B."/>
            <person name="Rosa B.A."/>
            <person name="Cordes M."/>
            <person name="Tomlinson C."/>
            <person name="Wollam A."/>
            <person name="Palsikar V.B."/>
            <person name="Mardis E.R."/>
            <person name="Wilson R.K."/>
        </authorList>
    </citation>
    <scope>NUCLEOTIDE SEQUENCE [LARGE SCALE GENOMIC DNA]</scope>
    <source>
        <strain evidence="3">DNF00729</strain>
    </source>
</reference>
<keyword evidence="1" id="KW-0472">Membrane</keyword>
<dbReference type="EMBL" id="LSDG01000005">
    <property type="protein sequence ID" value="KXB68244.1"/>
    <property type="molecule type" value="Genomic_DNA"/>
</dbReference>